<accession>A0A843VLV2</accession>
<feature type="chain" id="PRO_5032892481" evidence="1">
    <location>
        <begin position="34"/>
        <end position="76"/>
    </location>
</feature>
<evidence type="ECO:0000313" key="3">
    <source>
        <dbReference type="Proteomes" id="UP000652761"/>
    </source>
</evidence>
<protein>
    <submittedName>
        <fullName evidence="2">Uncharacterized protein</fullName>
    </submittedName>
</protein>
<keyword evidence="1" id="KW-0732">Signal</keyword>
<dbReference type="EMBL" id="NMUH01001536">
    <property type="protein sequence ID" value="MQL93243.1"/>
    <property type="molecule type" value="Genomic_DNA"/>
</dbReference>
<evidence type="ECO:0000313" key="2">
    <source>
        <dbReference type="EMBL" id="MQL93243.1"/>
    </source>
</evidence>
<gene>
    <name evidence="2" type="ORF">Taro_025881</name>
</gene>
<organism evidence="2 3">
    <name type="scientific">Colocasia esculenta</name>
    <name type="common">Wild taro</name>
    <name type="synonym">Arum esculentum</name>
    <dbReference type="NCBI Taxonomy" id="4460"/>
    <lineage>
        <taxon>Eukaryota</taxon>
        <taxon>Viridiplantae</taxon>
        <taxon>Streptophyta</taxon>
        <taxon>Embryophyta</taxon>
        <taxon>Tracheophyta</taxon>
        <taxon>Spermatophyta</taxon>
        <taxon>Magnoliopsida</taxon>
        <taxon>Liliopsida</taxon>
        <taxon>Araceae</taxon>
        <taxon>Aroideae</taxon>
        <taxon>Colocasieae</taxon>
        <taxon>Colocasia</taxon>
    </lineage>
</organism>
<evidence type="ECO:0000256" key="1">
    <source>
        <dbReference type="SAM" id="SignalP"/>
    </source>
</evidence>
<comment type="caution">
    <text evidence="2">The sequence shown here is derived from an EMBL/GenBank/DDBJ whole genome shotgun (WGS) entry which is preliminary data.</text>
</comment>
<proteinExistence type="predicted"/>
<sequence>MPRTFRGSLPGAGQLVILLAASLLVAPEPFGEARRETVVRPDYGGCGVLSVFYLSLTRREASQQRQGERRAEESGR</sequence>
<dbReference type="Proteomes" id="UP000652761">
    <property type="component" value="Unassembled WGS sequence"/>
</dbReference>
<dbReference type="AlphaFoldDB" id="A0A843VLV2"/>
<reference evidence="2" key="1">
    <citation type="submission" date="2017-07" db="EMBL/GenBank/DDBJ databases">
        <title>Taro Niue Genome Assembly and Annotation.</title>
        <authorList>
            <person name="Atibalentja N."/>
            <person name="Keating K."/>
            <person name="Fields C.J."/>
        </authorList>
    </citation>
    <scope>NUCLEOTIDE SEQUENCE</scope>
    <source>
        <strain evidence="2">Niue_2</strain>
        <tissue evidence="2">Leaf</tissue>
    </source>
</reference>
<feature type="signal peptide" evidence="1">
    <location>
        <begin position="1"/>
        <end position="33"/>
    </location>
</feature>
<name>A0A843VLV2_COLES</name>
<keyword evidence="3" id="KW-1185">Reference proteome</keyword>